<evidence type="ECO:0008006" key="2">
    <source>
        <dbReference type="Google" id="ProtNLM"/>
    </source>
</evidence>
<organism evidence="1">
    <name type="scientific">hydrothermal vent metagenome</name>
    <dbReference type="NCBI Taxonomy" id="652676"/>
    <lineage>
        <taxon>unclassified sequences</taxon>
        <taxon>metagenomes</taxon>
        <taxon>ecological metagenomes</taxon>
    </lineage>
</organism>
<evidence type="ECO:0000313" key="1">
    <source>
        <dbReference type="EMBL" id="VAX17231.1"/>
    </source>
</evidence>
<gene>
    <name evidence="1" type="ORF">MNBD_IGNAVI01-1252</name>
</gene>
<proteinExistence type="predicted"/>
<accession>A0A3B1BRQ0</accession>
<feature type="non-terminal residue" evidence="1">
    <location>
        <position position="1"/>
    </location>
</feature>
<dbReference type="AlphaFoldDB" id="A0A3B1BRQ0"/>
<sequence>NLRLVLEVEVQAGDQSQSAHSLPGLISIIKRLSSTERPTFVRGDCDWGSDRVMSELEEINQDYLFKLKKSKNVKTLINKHHCLGGVLN</sequence>
<reference evidence="1" key="1">
    <citation type="submission" date="2018-06" db="EMBL/GenBank/DDBJ databases">
        <authorList>
            <person name="Zhirakovskaya E."/>
        </authorList>
    </citation>
    <scope>NUCLEOTIDE SEQUENCE</scope>
</reference>
<name>A0A3B1BRQ0_9ZZZZ</name>
<dbReference type="EMBL" id="UOGD01000072">
    <property type="protein sequence ID" value="VAX17231.1"/>
    <property type="molecule type" value="Genomic_DNA"/>
</dbReference>
<protein>
    <recommendedName>
        <fullName evidence="2">Transposase DDE domain-containing protein</fullName>
    </recommendedName>
</protein>